<dbReference type="PROSITE" id="PS50887">
    <property type="entry name" value="GGDEF"/>
    <property type="match status" value="1"/>
</dbReference>
<dbReference type="EMBL" id="VICD02000283">
    <property type="protein sequence ID" value="KAB8168930.1"/>
    <property type="molecule type" value="Genomic_DNA"/>
</dbReference>
<dbReference type="InterPro" id="IPR043128">
    <property type="entry name" value="Rev_trsase/Diguanyl_cyclase"/>
</dbReference>
<dbReference type="Gene3D" id="3.30.70.270">
    <property type="match status" value="1"/>
</dbReference>
<name>A0A507ZY46_9GAMM</name>
<feature type="domain" description="GGDEF" evidence="4">
    <location>
        <begin position="437"/>
        <end position="568"/>
    </location>
</feature>
<evidence type="ECO:0000259" key="4">
    <source>
        <dbReference type="PROSITE" id="PS50887"/>
    </source>
</evidence>
<dbReference type="InterPro" id="IPR000160">
    <property type="entry name" value="GGDEF_dom"/>
</dbReference>
<gene>
    <name evidence="5" type="ORF">FKV24_016160</name>
</gene>
<evidence type="ECO:0000256" key="1">
    <source>
        <dbReference type="ARBA" id="ARBA00001946"/>
    </source>
</evidence>
<evidence type="ECO:0000256" key="3">
    <source>
        <dbReference type="ARBA" id="ARBA00034247"/>
    </source>
</evidence>
<dbReference type="Proteomes" id="UP000320431">
    <property type="component" value="Unassembled WGS sequence"/>
</dbReference>
<dbReference type="InterPro" id="IPR029787">
    <property type="entry name" value="Nucleotide_cyclase"/>
</dbReference>
<evidence type="ECO:0000256" key="2">
    <source>
        <dbReference type="ARBA" id="ARBA00012528"/>
    </source>
</evidence>
<protein>
    <recommendedName>
        <fullName evidence="2">diguanylate cyclase</fullName>
        <ecNumber evidence="2">2.7.7.65</ecNumber>
    </recommendedName>
</protein>
<organism evidence="5 6">
    <name type="scientific">Marilutibacter maris</name>
    <dbReference type="NCBI Taxonomy" id="1605891"/>
    <lineage>
        <taxon>Bacteria</taxon>
        <taxon>Pseudomonadati</taxon>
        <taxon>Pseudomonadota</taxon>
        <taxon>Gammaproteobacteria</taxon>
        <taxon>Lysobacterales</taxon>
        <taxon>Lysobacteraceae</taxon>
        <taxon>Marilutibacter</taxon>
    </lineage>
</organism>
<sequence>MVSTGQSWSLRRRFTQLLLFAALVPAMLFSGVLLWQQYRAEHVSLGERTGLSASLTASSIDDFVHSRLAGVALLAQARAPGDAGWTDDLERLLDAYPGLISAVVTDADGRITAYAPTRAVATPDDDLPSVADRDYFRNPERHLRPYVSNAFRGRALGDDPLVAVSAPIVGADGFGGIVEASIHVETFVNQRGEAFRSRGYEMLLLDRRNRVIHATEGVPHGFLDTVTDSRLTLSGDVPLHMAQTRFEHGILGDGNAFVSRSRMRSGWTLVLLAPDRRLMETIGRSTIALLALLILIILGVLAATWAQLRGLAKGTGRLLDALRNFAVGAPVDPETTRRMPMELRPVAAAVGDLSERLSQAYGELNAVLDEQRRLAGSLQKVVEERDQEIAERTADLRSAVEELERIASIDALTGALNVRGFRRAVNELVEQPEYDDTPMGALIVDVDYFKAYNDRYGHPAGDTVLKRVVGVMLSLLRGPGDVLARVGGEEFAVLLRDADEEVAIEVAQRLCATVRDTAIPHADGIDGVVTISVGVAIQPSPQFMDRLLSQADEALYRAKRNGRDRAGL</sequence>
<evidence type="ECO:0000313" key="5">
    <source>
        <dbReference type="EMBL" id="KAB8168930.1"/>
    </source>
</evidence>
<dbReference type="SUPFAM" id="SSF55073">
    <property type="entry name" value="Nucleotide cyclase"/>
    <property type="match status" value="1"/>
</dbReference>
<dbReference type="GO" id="GO:0052621">
    <property type="term" value="F:diguanylate cyclase activity"/>
    <property type="evidence" value="ECO:0007669"/>
    <property type="project" value="UniProtKB-EC"/>
</dbReference>
<dbReference type="AlphaFoldDB" id="A0A507ZY46"/>
<dbReference type="CDD" id="cd01949">
    <property type="entry name" value="GGDEF"/>
    <property type="match status" value="1"/>
</dbReference>
<dbReference type="InterPro" id="IPR050469">
    <property type="entry name" value="Diguanylate_Cyclase"/>
</dbReference>
<dbReference type="Gene3D" id="3.30.450.20">
    <property type="entry name" value="PAS domain"/>
    <property type="match status" value="1"/>
</dbReference>
<dbReference type="PANTHER" id="PTHR45138">
    <property type="entry name" value="REGULATORY COMPONENTS OF SENSORY TRANSDUCTION SYSTEM"/>
    <property type="match status" value="1"/>
</dbReference>
<dbReference type="RefSeq" id="WP_141483101.1">
    <property type="nucleotide sequence ID" value="NZ_VICD02000283.1"/>
</dbReference>
<reference evidence="5 6" key="1">
    <citation type="submission" date="2019-10" db="EMBL/GenBank/DDBJ databases">
        <title>Lysobacter alkalisoli sp. nov., isolated from saline-alkaline soil.</title>
        <authorList>
            <person name="Sun J.-Q."/>
        </authorList>
    </citation>
    <scope>NUCLEOTIDE SEQUENCE [LARGE SCALE GENOMIC DNA]</scope>
    <source>
        <strain evidence="5 6">KCTC 42381</strain>
    </source>
</reference>
<proteinExistence type="predicted"/>
<dbReference type="SMART" id="SM00267">
    <property type="entry name" value="GGDEF"/>
    <property type="match status" value="1"/>
</dbReference>
<accession>A0A507ZY46</accession>
<dbReference type="CDD" id="cd12914">
    <property type="entry name" value="PDC1_DGC_like"/>
    <property type="match status" value="1"/>
</dbReference>
<dbReference type="FunFam" id="3.30.70.270:FF:000001">
    <property type="entry name" value="Diguanylate cyclase domain protein"/>
    <property type="match status" value="1"/>
</dbReference>
<evidence type="ECO:0000313" key="6">
    <source>
        <dbReference type="Proteomes" id="UP000320431"/>
    </source>
</evidence>
<dbReference type="Pfam" id="PF00990">
    <property type="entry name" value="GGDEF"/>
    <property type="match status" value="1"/>
</dbReference>
<dbReference type="PANTHER" id="PTHR45138:SF9">
    <property type="entry name" value="DIGUANYLATE CYCLASE DGCM-RELATED"/>
    <property type="match status" value="1"/>
</dbReference>
<comment type="cofactor">
    <cofactor evidence="1">
        <name>Mg(2+)</name>
        <dbReference type="ChEBI" id="CHEBI:18420"/>
    </cofactor>
</comment>
<dbReference type="NCBIfam" id="TIGR00254">
    <property type="entry name" value="GGDEF"/>
    <property type="match status" value="1"/>
</dbReference>
<comment type="catalytic activity">
    <reaction evidence="3">
        <text>2 GTP = 3',3'-c-di-GMP + 2 diphosphate</text>
        <dbReference type="Rhea" id="RHEA:24898"/>
        <dbReference type="ChEBI" id="CHEBI:33019"/>
        <dbReference type="ChEBI" id="CHEBI:37565"/>
        <dbReference type="ChEBI" id="CHEBI:58805"/>
        <dbReference type="EC" id="2.7.7.65"/>
    </reaction>
</comment>
<comment type="caution">
    <text evidence="5">The sequence shown here is derived from an EMBL/GenBank/DDBJ whole genome shotgun (WGS) entry which is preliminary data.</text>
</comment>
<dbReference type="EC" id="2.7.7.65" evidence="2"/>